<reference evidence="10 11" key="1">
    <citation type="submission" date="2019-07" db="EMBL/GenBank/DDBJ databases">
        <title>Whole genome shotgun sequence of Cellulomonas aerilata NBRC 106308.</title>
        <authorList>
            <person name="Hosoyama A."/>
            <person name="Uohara A."/>
            <person name="Ohji S."/>
            <person name="Ichikawa N."/>
        </authorList>
    </citation>
    <scope>NUCLEOTIDE SEQUENCE [LARGE SCALE GENOMIC DNA]</scope>
    <source>
        <strain evidence="10 11">NBRC 106308</strain>
    </source>
</reference>
<keyword evidence="4" id="KW-0547">Nucleotide-binding</keyword>
<dbReference type="InterPro" id="IPR001206">
    <property type="entry name" value="Diacylglycerol_kinase_cat_dom"/>
</dbReference>
<evidence type="ECO:0000256" key="1">
    <source>
        <dbReference type="ARBA" id="ARBA00001946"/>
    </source>
</evidence>
<dbReference type="InterPro" id="IPR016064">
    <property type="entry name" value="NAD/diacylglycerol_kinase_sf"/>
</dbReference>
<evidence type="ECO:0000256" key="8">
    <source>
        <dbReference type="ARBA" id="ARBA00023264"/>
    </source>
</evidence>
<dbReference type="AlphaFoldDB" id="A0A512DAE1"/>
<proteinExistence type="inferred from homology"/>
<dbReference type="Proteomes" id="UP000321181">
    <property type="component" value="Unassembled WGS sequence"/>
</dbReference>
<dbReference type="GO" id="GO:0004143">
    <property type="term" value="F:ATP-dependent diacylglycerol kinase activity"/>
    <property type="evidence" value="ECO:0007669"/>
    <property type="project" value="TreeGrafter"/>
</dbReference>
<keyword evidence="7" id="KW-0444">Lipid biosynthesis</keyword>
<evidence type="ECO:0000313" key="11">
    <source>
        <dbReference type="Proteomes" id="UP000321181"/>
    </source>
</evidence>
<dbReference type="PANTHER" id="PTHR12358:SF106">
    <property type="entry name" value="LIPID KINASE YEGS"/>
    <property type="match status" value="1"/>
</dbReference>
<dbReference type="InterPro" id="IPR045540">
    <property type="entry name" value="YegS/DAGK_C"/>
</dbReference>
<dbReference type="EMBL" id="BJYY01000009">
    <property type="protein sequence ID" value="GEO33448.1"/>
    <property type="molecule type" value="Genomic_DNA"/>
</dbReference>
<dbReference type="GO" id="GO:0005886">
    <property type="term" value="C:plasma membrane"/>
    <property type="evidence" value="ECO:0007669"/>
    <property type="project" value="TreeGrafter"/>
</dbReference>
<dbReference type="InterPro" id="IPR017438">
    <property type="entry name" value="ATP-NAD_kinase_N"/>
</dbReference>
<dbReference type="SUPFAM" id="SSF111331">
    <property type="entry name" value="NAD kinase/diacylglycerol kinase-like"/>
    <property type="match status" value="1"/>
</dbReference>
<keyword evidence="6" id="KW-0067">ATP-binding</keyword>
<organism evidence="10 11">
    <name type="scientific">Cellulomonas aerilata</name>
    <dbReference type="NCBI Taxonomy" id="515326"/>
    <lineage>
        <taxon>Bacteria</taxon>
        <taxon>Bacillati</taxon>
        <taxon>Actinomycetota</taxon>
        <taxon>Actinomycetes</taxon>
        <taxon>Micrococcales</taxon>
        <taxon>Cellulomonadaceae</taxon>
        <taxon>Cellulomonas</taxon>
    </lineage>
</organism>
<keyword evidence="3" id="KW-0808">Transferase</keyword>
<dbReference type="InterPro" id="IPR050187">
    <property type="entry name" value="Lipid_Phosphate_FormReg"/>
</dbReference>
<keyword evidence="7" id="KW-0443">Lipid metabolism</keyword>
<dbReference type="GO" id="GO:0008654">
    <property type="term" value="P:phospholipid biosynthetic process"/>
    <property type="evidence" value="ECO:0007669"/>
    <property type="project" value="UniProtKB-KW"/>
</dbReference>
<comment type="cofactor">
    <cofactor evidence="1">
        <name>Mg(2+)</name>
        <dbReference type="ChEBI" id="CHEBI:18420"/>
    </cofactor>
</comment>
<keyword evidence="11" id="KW-1185">Reference proteome</keyword>
<feature type="domain" description="DAGKc" evidence="9">
    <location>
        <begin position="1"/>
        <end position="146"/>
    </location>
</feature>
<dbReference type="OrthoDB" id="142078at2"/>
<dbReference type="PROSITE" id="PS50146">
    <property type="entry name" value="DAGK"/>
    <property type="match status" value="1"/>
</dbReference>
<evidence type="ECO:0000256" key="2">
    <source>
        <dbReference type="ARBA" id="ARBA00005983"/>
    </source>
</evidence>
<dbReference type="Gene3D" id="3.40.50.10330">
    <property type="entry name" value="Probable inorganic polyphosphate/atp-NAD kinase, domain 1"/>
    <property type="match status" value="1"/>
</dbReference>
<evidence type="ECO:0000256" key="6">
    <source>
        <dbReference type="ARBA" id="ARBA00022840"/>
    </source>
</evidence>
<dbReference type="GO" id="GO:0005524">
    <property type="term" value="F:ATP binding"/>
    <property type="evidence" value="ECO:0007669"/>
    <property type="project" value="UniProtKB-KW"/>
</dbReference>
<protein>
    <recommendedName>
        <fullName evidence="9">DAGKc domain-containing protein</fullName>
    </recommendedName>
</protein>
<keyword evidence="5" id="KW-0418">Kinase</keyword>
<dbReference type="PANTHER" id="PTHR12358">
    <property type="entry name" value="SPHINGOSINE KINASE"/>
    <property type="match status" value="1"/>
</dbReference>
<keyword evidence="8" id="KW-1208">Phospholipid metabolism</keyword>
<evidence type="ECO:0000259" key="9">
    <source>
        <dbReference type="PROSITE" id="PS50146"/>
    </source>
</evidence>
<dbReference type="Gene3D" id="2.60.200.40">
    <property type="match status" value="1"/>
</dbReference>
<evidence type="ECO:0000256" key="5">
    <source>
        <dbReference type="ARBA" id="ARBA00022777"/>
    </source>
</evidence>
<evidence type="ECO:0000256" key="7">
    <source>
        <dbReference type="ARBA" id="ARBA00023209"/>
    </source>
</evidence>
<sequence>MSRLGVLLNPVAGGGRGRRAGEATVQLLRRRGHRVSLVEVPRPAGHGLAGATGPAGAGGPADAADLHGLDGLVVVGGDGTVHAGLQLTAGTGLPLGVVPAGSGNDVARCLGVPRGAARGDVAAAVRVLEDALTAGPRTVDAVTVAPVAADLTAPPARAWFVGVLSCGFDAAVNARANAMTWPRGSGRYVRAVAAELGGFRPYGYRLVLDDAVWQSAGTLVAVANTPRFGGGIAIAPDASVDDGLLDVVVARPVTRPGVAALLPGAYRGRHVRHPAVQVLRTRGVLIEPDPTLGRTPPVAFADGEPIGPLPLRVDVRPGALAVLA</sequence>
<dbReference type="Pfam" id="PF19279">
    <property type="entry name" value="YegS_C"/>
    <property type="match status" value="1"/>
</dbReference>
<gene>
    <name evidence="10" type="ORF">CAE01nite_11730</name>
</gene>
<evidence type="ECO:0000313" key="10">
    <source>
        <dbReference type="EMBL" id="GEO33448.1"/>
    </source>
</evidence>
<dbReference type="Pfam" id="PF00781">
    <property type="entry name" value="DAGK_cat"/>
    <property type="match status" value="1"/>
</dbReference>
<comment type="caution">
    <text evidence="10">The sequence shown here is derived from an EMBL/GenBank/DDBJ whole genome shotgun (WGS) entry which is preliminary data.</text>
</comment>
<dbReference type="SMART" id="SM00046">
    <property type="entry name" value="DAGKc"/>
    <property type="match status" value="1"/>
</dbReference>
<dbReference type="RefSeq" id="WP_146901418.1">
    <property type="nucleotide sequence ID" value="NZ_BAAARM010000002.1"/>
</dbReference>
<evidence type="ECO:0000256" key="3">
    <source>
        <dbReference type="ARBA" id="ARBA00022679"/>
    </source>
</evidence>
<keyword evidence="7" id="KW-0594">Phospholipid biosynthesis</keyword>
<evidence type="ECO:0000256" key="4">
    <source>
        <dbReference type="ARBA" id="ARBA00022741"/>
    </source>
</evidence>
<name>A0A512DAE1_9CELL</name>
<comment type="similarity">
    <text evidence="2">Belongs to the diacylglycerol/lipid kinase family.</text>
</comment>
<accession>A0A512DAE1</accession>